<accession>A0A2C5Y2R5</accession>
<evidence type="ECO:0000313" key="3">
    <source>
        <dbReference type="Proteomes" id="UP000226431"/>
    </source>
</evidence>
<dbReference type="SUPFAM" id="SSF53335">
    <property type="entry name" value="S-adenosyl-L-methionine-dependent methyltransferases"/>
    <property type="match status" value="1"/>
</dbReference>
<evidence type="ECO:0000259" key="1">
    <source>
        <dbReference type="Pfam" id="PF08241"/>
    </source>
</evidence>
<comment type="caution">
    <text evidence="2">The sequence shown here is derived from an EMBL/GenBank/DDBJ whole genome shotgun (WGS) entry which is preliminary data.</text>
</comment>
<dbReference type="InterPro" id="IPR029063">
    <property type="entry name" value="SAM-dependent_MTases_sf"/>
</dbReference>
<dbReference type="GO" id="GO:0008757">
    <property type="term" value="F:S-adenosylmethionine-dependent methyltransferase activity"/>
    <property type="evidence" value="ECO:0007669"/>
    <property type="project" value="InterPro"/>
</dbReference>
<dbReference type="PANTHER" id="PTHR42912">
    <property type="entry name" value="METHYLTRANSFERASE"/>
    <property type="match status" value="1"/>
</dbReference>
<dbReference type="InterPro" id="IPR050508">
    <property type="entry name" value="Methyltransf_Superfamily"/>
</dbReference>
<dbReference type="STRING" id="2004952.A0A2C5Y2R5"/>
<protein>
    <recommendedName>
        <fullName evidence="1">Methyltransferase type 11 domain-containing protein</fullName>
    </recommendedName>
</protein>
<dbReference type="PANTHER" id="PTHR42912:SF83">
    <property type="entry name" value="METHYLTRANSFERASE TYPE 11 DOMAIN-CONTAINING PROTEIN"/>
    <property type="match status" value="1"/>
</dbReference>
<organism evidence="2 3">
    <name type="scientific">Ophiocordyceps camponoti-rufipedis</name>
    <dbReference type="NCBI Taxonomy" id="2004952"/>
    <lineage>
        <taxon>Eukaryota</taxon>
        <taxon>Fungi</taxon>
        <taxon>Dikarya</taxon>
        <taxon>Ascomycota</taxon>
        <taxon>Pezizomycotina</taxon>
        <taxon>Sordariomycetes</taxon>
        <taxon>Hypocreomycetidae</taxon>
        <taxon>Hypocreales</taxon>
        <taxon>Ophiocordycipitaceae</taxon>
        <taxon>Ophiocordyceps</taxon>
    </lineage>
</organism>
<dbReference type="Pfam" id="PF08241">
    <property type="entry name" value="Methyltransf_11"/>
    <property type="match status" value="1"/>
</dbReference>
<gene>
    <name evidence="2" type="ORF">CDD80_1397</name>
</gene>
<dbReference type="EMBL" id="NJES01001567">
    <property type="protein sequence ID" value="PHH61966.1"/>
    <property type="molecule type" value="Genomic_DNA"/>
</dbReference>
<dbReference type="Proteomes" id="UP000226431">
    <property type="component" value="Unassembled WGS sequence"/>
</dbReference>
<dbReference type="InterPro" id="IPR013216">
    <property type="entry name" value="Methyltransf_11"/>
</dbReference>
<keyword evidence="3" id="KW-1185">Reference proteome</keyword>
<feature type="domain" description="Methyltransferase type 11" evidence="1">
    <location>
        <begin position="41"/>
        <end position="92"/>
    </location>
</feature>
<reference evidence="2 3" key="1">
    <citation type="submission" date="2017-06" db="EMBL/GenBank/DDBJ databases">
        <title>Ant-infecting Ophiocordyceps genomes reveal a high diversity of potential behavioral manipulation genes and a possible major role for enterotoxins.</title>
        <authorList>
            <person name="De Bekker C."/>
            <person name="Evans H.C."/>
            <person name="Brachmann A."/>
            <person name="Hughes D.P."/>
        </authorList>
    </citation>
    <scope>NUCLEOTIDE SEQUENCE [LARGE SCALE GENOMIC DNA]</scope>
    <source>
        <strain evidence="2 3">Map16</strain>
    </source>
</reference>
<dbReference type="OrthoDB" id="416496at2759"/>
<dbReference type="AlphaFoldDB" id="A0A2C5Y2R5"/>
<proteinExistence type="predicted"/>
<sequence>MLDVARRRLLDVLPPLSTTTPLTTASSTADGTGGQLSYLGSHIRLIHADVHKPLPRPISKAYYDFVIQTFGLCSVSDPVAVLSNLATVVKPGSGRIILLEHGRGWFGFVNGLLDRYAAGHCAKFGCWWNRDLDAIVRRAVDETPGLELVKFERPSMWQFGTLVWVELRVADRPV</sequence>
<name>A0A2C5Y2R5_9HYPO</name>
<dbReference type="Gene3D" id="3.40.50.150">
    <property type="entry name" value="Vaccinia Virus protein VP39"/>
    <property type="match status" value="1"/>
</dbReference>
<evidence type="ECO:0000313" key="2">
    <source>
        <dbReference type="EMBL" id="PHH61966.1"/>
    </source>
</evidence>